<dbReference type="Proteomes" id="UP000003880">
    <property type="component" value="Unassembled WGS sequence"/>
</dbReference>
<gene>
    <name evidence="3" type="ORF">CIT292_10942</name>
</gene>
<dbReference type="HOGENOM" id="CLU_3041813_0_0_6"/>
<sequence>MFVSMGLTLRVKALRLHRGPGDCSRPSTRYWDWMATLAGDLLKIVRFWCSDDEA</sequence>
<organism evidence="3 4">
    <name type="scientific">Citrobacter youngae ATCC 29220</name>
    <dbReference type="NCBI Taxonomy" id="500640"/>
    <lineage>
        <taxon>Bacteria</taxon>
        <taxon>Pseudomonadati</taxon>
        <taxon>Pseudomonadota</taxon>
        <taxon>Gammaproteobacteria</taxon>
        <taxon>Enterobacterales</taxon>
        <taxon>Enterobacteriaceae</taxon>
        <taxon>Citrobacter</taxon>
        <taxon>Citrobacter freundii complex</taxon>
    </lineage>
</organism>
<dbReference type="AlphaFoldDB" id="D4BJU8"/>
<dbReference type="EC" id="3.2.1.4" evidence="1"/>
<feature type="domain" description="Glycosyl hydrolases family 45 active site" evidence="2">
    <location>
        <begin position="27"/>
        <end position="38"/>
    </location>
</feature>
<evidence type="ECO:0000256" key="1">
    <source>
        <dbReference type="PROSITE-ProRule" id="PRU10069"/>
    </source>
</evidence>
<dbReference type="PROSITE" id="PS01140">
    <property type="entry name" value="GLYCOSYL_HYDROL_F45"/>
    <property type="match status" value="1"/>
</dbReference>
<dbReference type="EMBL" id="ABWL02000026">
    <property type="protein sequence ID" value="EFE05963.1"/>
    <property type="molecule type" value="Genomic_DNA"/>
</dbReference>
<evidence type="ECO:0000313" key="4">
    <source>
        <dbReference type="Proteomes" id="UP000003880"/>
    </source>
</evidence>
<comment type="catalytic activity">
    <reaction evidence="1">
        <text>Endohydrolysis of (1-&gt;4)-beta-D-glucosidic linkages in cellulose, lichenin and cereal beta-D-glucans.</text>
        <dbReference type="EC" id="3.2.1.4"/>
    </reaction>
</comment>
<accession>D4BJU8</accession>
<dbReference type="GO" id="GO:0005975">
    <property type="term" value="P:carbohydrate metabolic process"/>
    <property type="evidence" value="ECO:0007669"/>
    <property type="project" value="InterPro"/>
</dbReference>
<dbReference type="InterPro" id="IPR000334">
    <property type="entry name" value="Glyco_hydro_45"/>
</dbReference>
<reference evidence="3 4" key="1">
    <citation type="submission" date="2010-02" db="EMBL/GenBank/DDBJ databases">
        <authorList>
            <person name="Weinstock G."/>
            <person name="Sodergren E."/>
            <person name="Clifton S."/>
            <person name="Fulton L."/>
            <person name="Fulton B."/>
            <person name="Courtney L."/>
            <person name="Fronick C."/>
            <person name="Harrison M."/>
            <person name="Strong C."/>
            <person name="Farmer C."/>
            <person name="Delahaunty K."/>
            <person name="Markovic C."/>
            <person name="Hall O."/>
            <person name="Minx P."/>
            <person name="Tomlinson C."/>
            <person name="Mitreva M."/>
            <person name="Nelson J."/>
            <person name="Hou S."/>
            <person name="Wollam A."/>
            <person name="Pepin K.H."/>
            <person name="Johnson M."/>
            <person name="Bhonagiri V."/>
            <person name="Zhang X."/>
            <person name="Suruliraj S."/>
            <person name="Warren W."/>
            <person name="Chinwalla A."/>
            <person name="Mardis E.R."/>
            <person name="Wilson R.K."/>
        </authorList>
    </citation>
    <scope>NUCLEOTIDE SEQUENCE [LARGE SCALE GENOMIC DNA]</scope>
    <source>
        <strain evidence="3 4">ATCC 29220</strain>
    </source>
</reference>
<comment type="caution">
    <text evidence="3">The sequence shown here is derived from an EMBL/GenBank/DDBJ whole genome shotgun (WGS) entry which is preliminary data.</text>
</comment>
<proteinExistence type="predicted"/>
<feature type="active site" description="Nucleophile" evidence="1">
    <location>
        <position position="32"/>
    </location>
</feature>
<name>D4BJU8_9ENTR</name>
<protein>
    <recommendedName>
        <fullName evidence="1">Cellulase</fullName>
        <ecNumber evidence="1">3.2.1.4</ecNumber>
    </recommendedName>
</protein>
<evidence type="ECO:0000313" key="3">
    <source>
        <dbReference type="EMBL" id="EFE05963.1"/>
    </source>
</evidence>
<evidence type="ECO:0000259" key="2">
    <source>
        <dbReference type="PROSITE" id="PS01140"/>
    </source>
</evidence>
<dbReference type="GO" id="GO:0008810">
    <property type="term" value="F:cellulase activity"/>
    <property type="evidence" value="ECO:0007669"/>
    <property type="project" value="UniProtKB-EC"/>
</dbReference>